<organism evidence="3 4">
    <name type="scientific">Thalassospira marina</name>
    <dbReference type="NCBI Taxonomy" id="2048283"/>
    <lineage>
        <taxon>Bacteria</taxon>
        <taxon>Pseudomonadati</taxon>
        <taxon>Pseudomonadota</taxon>
        <taxon>Alphaproteobacteria</taxon>
        <taxon>Rhodospirillales</taxon>
        <taxon>Thalassospiraceae</taxon>
        <taxon>Thalassospira</taxon>
    </lineage>
</organism>
<dbReference type="NCBIfam" id="NF037995">
    <property type="entry name" value="TRAP_S1"/>
    <property type="match status" value="1"/>
</dbReference>
<gene>
    <name evidence="3" type="ORF">COO20_20455</name>
</gene>
<feature type="signal peptide" evidence="2">
    <location>
        <begin position="1"/>
        <end position="45"/>
    </location>
</feature>
<dbReference type="GO" id="GO:0055085">
    <property type="term" value="P:transmembrane transport"/>
    <property type="evidence" value="ECO:0007669"/>
    <property type="project" value="InterPro"/>
</dbReference>
<dbReference type="EMBL" id="NWTK01000016">
    <property type="protein sequence ID" value="PKR50517.1"/>
    <property type="molecule type" value="Genomic_DNA"/>
</dbReference>
<dbReference type="Proteomes" id="UP000233597">
    <property type="component" value="Unassembled WGS sequence"/>
</dbReference>
<proteinExistence type="predicted"/>
<evidence type="ECO:0000313" key="4">
    <source>
        <dbReference type="Proteomes" id="UP000233597"/>
    </source>
</evidence>
<dbReference type="SUPFAM" id="SSF53850">
    <property type="entry name" value="Periplasmic binding protein-like II"/>
    <property type="match status" value="1"/>
</dbReference>
<evidence type="ECO:0000313" key="3">
    <source>
        <dbReference type="EMBL" id="PKR50517.1"/>
    </source>
</evidence>
<dbReference type="PANTHER" id="PTHR33376:SF4">
    <property type="entry name" value="SIALIC ACID-BINDING PERIPLASMIC PROTEIN SIAP"/>
    <property type="match status" value="1"/>
</dbReference>
<dbReference type="PANTHER" id="PTHR33376">
    <property type="match status" value="1"/>
</dbReference>
<dbReference type="InterPro" id="IPR038404">
    <property type="entry name" value="TRAP_DctP_sf"/>
</dbReference>
<keyword evidence="1 2" id="KW-0732">Signal</keyword>
<sequence>MGGVLASRWLKTTTATSGGNRIMKISALFTAAALIGATLFSPAHAADYTIDVSLDTSPNHVRNRSFRKFAEALNEKSGGRLEMRVFDSASKYKGPMVATAVAQGAIDMAAPAHQHLSKYVPEAGMLLLPMFYGQSQDVIYKIVDGDIGKELNQRIEDKLGVVVLGRPFDLGYGTAFTTDVPIKSPDDFKDKVVRVPGGAATLARYRVFGSNPVQIAWSDVPQALQTDVVSAIWATQESVASSKLWDAGIKYAYEDKQAFIEYVPIISQAAWSKLPEDLQKLMRDTWENMVDEVRNVAADAQIDARKINAEHGIETIDAKPEELAAMREKLMKAQPEIVDELDMDKDFIARVSDAIAAAQ</sequence>
<evidence type="ECO:0000256" key="2">
    <source>
        <dbReference type="SAM" id="SignalP"/>
    </source>
</evidence>
<name>A0A2N3KIW2_9PROT</name>
<reference evidence="3 4" key="1">
    <citation type="submission" date="2017-09" db="EMBL/GenBank/DDBJ databases">
        <title>Biodiversity and function of Thalassospira species in the particle-attached aromatic-hydrocarbon-degrading consortia from the surface seawater of the South China Sea.</title>
        <authorList>
            <person name="Dong C."/>
            <person name="Liu R."/>
            <person name="Shao Z."/>
        </authorList>
    </citation>
    <scope>NUCLEOTIDE SEQUENCE [LARGE SCALE GENOMIC DNA]</scope>
    <source>
        <strain evidence="3 4">CSC1P2</strain>
    </source>
</reference>
<evidence type="ECO:0000256" key="1">
    <source>
        <dbReference type="ARBA" id="ARBA00022729"/>
    </source>
</evidence>
<feature type="chain" id="PRO_5014878335" description="C4-dicarboxylate ABC transporter substrate-binding protein" evidence="2">
    <location>
        <begin position="46"/>
        <end position="359"/>
    </location>
</feature>
<dbReference type="InterPro" id="IPR018389">
    <property type="entry name" value="DctP_fam"/>
</dbReference>
<dbReference type="AlphaFoldDB" id="A0A2N3KIW2"/>
<dbReference type="Gene3D" id="3.40.190.170">
    <property type="entry name" value="Bacterial extracellular solute-binding protein, family 7"/>
    <property type="match status" value="1"/>
</dbReference>
<dbReference type="OrthoDB" id="9803763at2"/>
<accession>A0A2N3KIW2</accession>
<comment type="caution">
    <text evidence="3">The sequence shown here is derived from an EMBL/GenBank/DDBJ whole genome shotgun (WGS) entry which is preliminary data.</text>
</comment>
<evidence type="ECO:0008006" key="5">
    <source>
        <dbReference type="Google" id="ProtNLM"/>
    </source>
</evidence>
<dbReference type="Pfam" id="PF03480">
    <property type="entry name" value="DctP"/>
    <property type="match status" value="1"/>
</dbReference>
<protein>
    <recommendedName>
        <fullName evidence="5">C4-dicarboxylate ABC transporter substrate-binding protein</fullName>
    </recommendedName>
</protein>